<name>A0AAN7V001_9PEZI</name>
<reference evidence="1 2" key="1">
    <citation type="submission" date="2023-10" db="EMBL/GenBank/DDBJ databases">
        <title>Draft genome sequence of Xylaria bambusicola isolate GMP-LS, the root and basal stem rot pathogen of sugarcane in Indonesia.</title>
        <authorList>
            <person name="Selvaraj P."/>
            <person name="Muralishankar V."/>
            <person name="Muruganantham S."/>
            <person name="Sp S."/>
            <person name="Haryani S."/>
            <person name="Lau K.J.X."/>
            <person name="Naqvi N.I."/>
        </authorList>
    </citation>
    <scope>NUCLEOTIDE SEQUENCE [LARGE SCALE GENOMIC DNA]</scope>
    <source>
        <strain evidence="1">GMP-LS</strain>
    </source>
</reference>
<sequence length="156" mass="17870">MSAHPLQSYLGEVNLDRFANESLEDLFSFLNVYIDDFNSPDSIFSELCNLEDKLEDLANNTENSMTIIAYQALQSVLEKVEHTMYKSHSLLLLPPPVNSDAAIAIRDKAIYLVQTWQVQEAHLKWLWTLVRNGEPELIQRFISDALRFPTTPDLSI</sequence>
<dbReference type="AlphaFoldDB" id="A0AAN7V001"/>
<protein>
    <submittedName>
        <fullName evidence="1">Uncharacterized protein</fullName>
    </submittedName>
</protein>
<accession>A0AAN7V001</accession>
<dbReference type="EMBL" id="JAWHQM010000057">
    <property type="protein sequence ID" value="KAK5635746.1"/>
    <property type="molecule type" value="Genomic_DNA"/>
</dbReference>
<evidence type="ECO:0000313" key="2">
    <source>
        <dbReference type="Proteomes" id="UP001305414"/>
    </source>
</evidence>
<keyword evidence="2" id="KW-1185">Reference proteome</keyword>
<organism evidence="1 2">
    <name type="scientific">Xylaria bambusicola</name>
    <dbReference type="NCBI Taxonomy" id="326684"/>
    <lineage>
        <taxon>Eukaryota</taxon>
        <taxon>Fungi</taxon>
        <taxon>Dikarya</taxon>
        <taxon>Ascomycota</taxon>
        <taxon>Pezizomycotina</taxon>
        <taxon>Sordariomycetes</taxon>
        <taxon>Xylariomycetidae</taxon>
        <taxon>Xylariales</taxon>
        <taxon>Xylariaceae</taxon>
        <taxon>Xylaria</taxon>
    </lineage>
</organism>
<evidence type="ECO:0000313" key="1">
    <source>
        <dbReference type="EMBL" id="KAK5635746.1"/>
    </source>
</evidence>
<dbReference type="Proteomes" id="UP001305414">
    <property type="component" value="Unassembled WGS sequence"/>
</dbReference>
<proteinExistence type="predicted"/>
<comment type="caution">
    <text evidence="1">The sequence shown here is derived from an EMBL/GenBank/DDBJ whole genome shotgun (WGS) entry which is preliminary data.</text>
</comment>
<gene>
    <name evidence="1" type="ORF">RRF57_011458</name>
</gene>